<reference evidence="6 7" key="1">
    <citation type="submission" date="2018-11" db="EMBL/GenBank/DDBJ databases">
        <authorList>
            <consortium name="Pathogen Informatics"/>
        </authorList>
    </citation>
    <scope>NUCLEOTIDE SEQUENCE [LARGE SCALE GENOMIC DNA]</scope>
</reference>
<dbReference type="EMBL" id="UZAH01030998">
    <property type="protein sequence ID" value="VDP13343.1"/>
    <property type="molecule type" value="Genomic_DNA"/>
</dbReference>
<dbReference type="InterPro" id="IPR016161">
    <property type="entry name" value="Ald_DH/histidinol_DH"/>
</dbReference>
<dbReference type="AlphaFoldDB" id="A0A183GA89"/>
<dbReference type="Gene3D" id="3.40.605.10">
    <property type="entry name" value="Aldehyde Dehydrogenase, Chain A, domain 1"/>
    <property type="match status" value="2"/>
</dbReference>
<accession>A0A3P8EVT3</accession>
<feature type="active site" evidence="3">
    <location>
        <position position="82"/>
    </location>
</feature>
<dbReference type="InterPro" id="IPR015590">
    <property type="entry name" value="Aldehyde_DH_dom"/>
</dbReference>
<accession>A0A183GA89</accession>
<dbReference type="Pfam" id="PF00171">
    <property type="entry name" value="Aldedh"/>
    <property type="match status" value="2"/>
</dbReference>
<dbReference type="GO" id="GO:0005737">
    <property type="term" value="C:cytoplasm"/>
    <property type="evidence" value="ECO:0007669"/>
    <property type="project" value="TreeGrafter"/>
</dbReference>
<dbReference type="InterPro" id="IPR016162">
    <property type="entry name" value="Ald_DH_N"/>
</dbReference>
<protein>
    <submittedName>
        <fullName evidence="8">Aldedh domain-containing protein</fullName>
    </submittedName>
</protein>
<proteinExistence type="inferred from homology"/>
<dbReference type="InterPro" id="IPR029510">
    <property type="entry name" value="Ald_DH_CS_GLU"/>
</dbReference>
<dbReference type="PROSITE" id="PS00687">
    <property type="entry name" value="ALDEHYDE_DEHYDR_GLU"/>
    <property type="match status" value="1"/>
</dbReference>
<keyword evidence="2 4" id="KW-0560">Oxidoreductase</keyword>
<dbReference type="Proteomes" id="UP000050761">
    <property type="component" value="Unassembled WGS sequence"/>
</dbReference>
<comment type="similarity">
    <text evidence="1 4">Belongs to the aldehyde dehydrogenase family.</text>
</comment>
<evidence type="ECO:0000313" key="8">
    <source>
        <dbReference type="WBParaSite" id="HPBE_0001891201-mRNA-1"/>
    </source>
</evidence>
<gene>
    <name evidence="6" type="ORF">HPBE_LOCUS18911</name>
</gene>
<keyword evidence="7" id="KW-1185">Reference proteome</keyword>
<evidence type="ECO:0000313" key="6">
    <source>
        <dbReference type="EMBL" id="VDP13343.1"/>
    </source>
</evidence>
<feature type="domain" description="Aldehyde dehydrogenase" evidence="5">
    <location>
        <begin position="50"/>
        <end position="161"/>
    </location>
</feature>
<reference evidence="8" key="2">
    <citation type="submission" date="2019-09" db="UniProtKB">
        <authorList>
            <consortium name="WormBaseParasite"/>
        </authorList>
    </citation>
    <scope>IDENTIFICATION</scope>
</reference>
<feature type="domain" description="Aldehyde dehydrogenase" evidence="5">
    <location>
        <begin position="6"/>
        <end position="40"/>
    </location>
</feature>
<dbReference type="Gene3D" id="3.40.309.10">
    <property type="entry name" value="Aldehyde Dehydrogenase, Chain A, domain 2"/>
    <property type="match status" value="1"/>
</dbReference>
<dbReference type="WBParaSite" id="HPBE_0001891201-mRNA-1">
    <property type="protein sequence ID" value="HPBE_0001891201-mRNA-1"/>
    <property type="gene ID" value="HPBE_0001891201"/>
</dbReference>
<dbReference type="InterPro" id="IPR012394">
    <property type="entry name" value="Aldehyde_DH_NAD(P)"/>
</dbReference>
<evidence type="ECO:0000313" key="7">
    <source>
        <dbReference type="Proteomes" id="UP000050761"/>
    </source>
</evidence>
<organism evidence="7 8">
    <name type="scientific">Heligmosomoides polygyrus</name>
    <name type="common">Parasitic roundworm</name>
    <dbReference type="NCBI Taxonomy" id="6339"/>
    <lineage>
        <taxon>Eukaryota</taxon>
        <taxon>Metazoa</taxon>
        <taxon>Ecdysozoa</taxon>
        <taxon>Nematoda</taxon>
        <taxon>Chromadorea</taxon>
        <taxon>Rhabditida</taxon>
        <taxon>Rhabditina</taxon>
        <taxon>Rhabditomorpha</taxon>
        <taxon>Strongyloidea</taxon>
        <taxon>Heligmosomidae</taxon>
        <taxon>Heligmosomoides</taxon>
    </lineage>
</organism>
<evidence type="ECO:0000256" key="4">
    <source>
        <dbReference type="RuleBase" id="RU003345"/>
    </source>
</evidence>
<evidence type="ECO:0000259" key="5">
    <source>
        <dbReference type="Pfam" id="PF00171"/>
    </source>
</evidence>
<dbReference type="InterPro" id="IPR016163">
    <property type="entry name" value="Ald_DH_C"/>
</dbReference>
<dbReference type="SUPFAM" id="SSF53720">
    <property type="entry name" value="ALDH-like"/>
    <property type="match status" value="1"/>
</dbReference>
<dbReference type="OrthoDB" id="440325at2759"/>
<evidence type="ECO:0000256" key="1">
    <source>
        <dbReference type="ARBA" id="ARBA00009986"/>
    </source>
</evidence>
<dbReference type="GO" id="GO:0004029">
    <property type="term" value="F:aldehyde dehydrogenase (NAD+) activity"/>
    <property type="evidence" value="ECO:0007669"/>
    <property type="project" value="TreeGrafter"/>
</dbReference>
<sequence length="162" mass="17602">MTDDDELVLVPEPLGVVLIIAPWNFPLVTSIPFAAALAGGAVPETTTLLKERFDHIMYTGNPTVGRIIMAAAAKNLTPVTLELGGKNPVLVEPDADLDDAAKKIIFSKTYNCGQICLSSDYVLTTEEVKPKLIAALTKHFEAMAPIKEHKGYGRIVSERHFE</sequence>
<evidence type="ECO:0000256" key="3">
    <source>
        <dbReference type="PROSITE-ProRule" id="PRU10007"/>
    </source>
</evidence>
<dbReference type="PANTHER" id="PTHR43570:SF16">
    <property type="entry name" value="ALDEHYDE DEHYDROGENASE TYPE III, ISOFORM Q"/>
    <property type="match status" value="1"/>
</dbReference>
<dbReference type="PANTHER" id="PTHR43570">
    <property type="entry name" value="ALDEHYDE DEHYDROGENASE"/>
    <property type="match status" value="1"/>
</dbReference>
<name>A0A183GA89_HELPZ</name>
<dbReference type="GO" id="GO:0006081">
    <property type="term" value="P:aldehyde metabolic process"/>
    <property type="evidence" value="ECO:0007669"/>
    <property type="project" value="InterPro"/>
</dbReference>
<evidence type="ECO:0000256" key="2">
    <source>
        <dbReference type="ARBA" id="ARBA00023002"/>
    </source>
</evidence>